<feature type="transmembrane region" description="Helical" evidence="1">
    <location>
        <begin position="231"/>
        <end position="263"/>
    </location>
</feature>
<reference evidence="2" key="1">
    <citation type="submission" date="2020-05" db="EMBL/GenBank/DDBJ databases">
        <authorList>
            <person name="Zhu T."/>
            <person name="Keshari N."/>
            <person name="Lu X."/>
        </authorList>
    </citation>
    <scope>NUCLEOTIDE SEQUENCE</scope>
    <source>
        <strain evidence="2">NK1-12</strain>
    </source>
</reference>
<feature type="transmembrane region" description="Helical" evidence="1">
    <location>
        <begin position="426"/>
        <end position="446"/>
    </location>
</feature>
<proteinExistence type="predicted"/>
<feature type="transmembrane region" description="Helical" evidence="1">
    <location>
        <begin position="24"/>
        <end position="43"/>
    </location>
</feature>
<name>A0AA96WYJ4_9CYAN</name>
<feature type="transmembrane region" description="Helical" evidence="1">
    <location>
        <begin position="394"/>
        <end position="414"/>
    </location>
</feature>
<keyword evidence="1" id="KW-0812">Transmembrane</keyword>
<keyword evidence="1" id="KW-0472">Membrane</keyword>
<feature type="transmembrane region" description="Helical" evidence="1">
    <location>
        <begin position="178"/>
        <end position="196"/>
    </location>
</feature>
<evidence type="ECO:0000313" key="2">
    <source>
        <dbReference type="EMBL" id="WNZ27057.1"/>
    </source>
</evidence>
<feature type="transmembrane region" description="Helical" evidence="1">
    <location>
        <begin position="362"/>
        <end position="382"/>
    </location>
</feature>
<accession>A0AA96WYJ4</accession>
<dbReference type="RefSeq" id="WP_316436661.1">
    <property type="nucleotide sequence ID" value="NZ_CP053587.1"/>
</dbReference>
<feature type="transmembrane region" description="Helical" evidence="1">
    <location>
        <begin position="102"/>
        <end position="121"/>
    </location>
</feature>
<feature type="transmembrane region" description="Helical" evidence="1">
    <location>
        <begin position="269"/>
        <end position="288"/>
    </location>
</feature>
<sequence length="638" mass="71451">MTTNKTISRLESDFAKLKAKIADYPQAAVGTLIFVTCVFVYLANRSTTLTSSDNVTHTLLAFNWLENQTLHFDAFRNGHLYEGGGIPYYLVEAPNGHLTSRYPIGTALVSFPLYCLFYLYLKLANLLQTLLAQSPIPSVTSPEFEVYRRSFGKLAATLLSALTVVIFYLTVRLKFTPLVAILTTFIFAFATGTWVINAQDLRQHTISNLLLISILFCLFKAERSEGQYRRVLLLVAGLFCGLLPGVRITSSIFSLATAIYIIWRYGKAALPFLLGLVSIGFHLLWNFYYFGWDNILVGGYIKHLEERPASYAFTLKQFTTASLGLLISPSDGFFTYSPVLLFSIPGLYYVCKRRFTNDEKLVLTLTSACLILYLHYCFYLFWMGGSDSYGSRVLTDTLPVVCLLIAYFLSVQIIKQEKTRNWLNPVLAIFLISLVVSTGVQAVGAFTRTNWGTSPLPIFANKSRVWSLTDSQIERHFRNLLARITNPITDERTYSQNLQATVESVVVTNRAGAEIALSTAKVKAGQRRILKATLKNTGASPWFGYQTGLDDRGETRLRVRFYNGNQKIKQRGGDWLYIAGTPKFGEVTQATGLIAFPQQAGQYRVSFEIVAVGVSEAADYPYQIVASYDLEVLPKAVK</sequence>
<gene>
    <name evidence="2" type="ORF">HJG54_29505</name>
</gene>
<feature type="transmembrane region" description="Helical" evidence="1">
    <location>
        <begin position="151"/>
        <end position="171"/>
    </location>
</feature>
<organism evidence="2">
    <name type="scientific">Leptolyngbya sp. NK1-12</name>
    <dbReference type="NCBI Taxonomy" id="2547451"/>
    <lineage>
        <taxon>Bacteria</taxon>
        <taxon>Bacillati</taxon>
        <taxon>Cyanobacteriota</taxon>
        <taxon>Cyanophyceae</taxon>
        <taxon>Leptolyngbyales</taxon>
        <taxon>Leptolyngbyaceae</taxon>
        <taxon>Leptolyngbya group</taxon>
        <taxon>Leptolyngbya</taxon>
    </lineage>
</organism>
<evidence type="ECO:0008006" key="3">
    <source>
        <dbReference type="Google" id="ProtNLM"/>
    </source>
</evidence>
<protein>
    <recommendedName>
        <fullName evidence="3">Glycosyltransferase RgtA/B/C/D-like domain-containing protein</fullName>
    </recommendedName>
</protein>
<dbReference type="AlphaFoldDB" id="A0AA96WYJ4"/>
<keyword evidence="1" id="KW-1133">Transmembrane helix</keyword>
<evidence type="ECO:0000256" key="1">
    <source>
        <dbReference type="SAM" id="Phobius"/>
    </source>
</evidence>
<dbReference type="EMBL" id="CP053587">
    <property type="protein sequence ID" value="WNZ27057.1"/>
    <property type="molecule type" value="Genomic_DNA"/>
</dbReference>